<feature type="region of interest" description="Disordered" evidence="1">
    <location>
        <begin position="1"/>
        <end position="25"/>
    </location>
</feature>
<organism evidence="2">
    <name type="scientific">marine sediment metagenome</name>
    <dbReference type="NCBI Taxonomy" id="412755"/>
    <lineage>
        <taxon>unclassified sequences</taxon>
        <taxon>metagenomes</taxon>
        <taxon>ecological metagenomes</taxon>
    </lineage>
</organism>
<accession>A0A0F9RJY6</accession>
<reference evidence="2" key="1">
    <citation type="journal article" date="2015" name="Nature">
        <title>Complex archaea that bridge the gap between prokaryotes and eukaryotes.</title>
        <authorList>
            <person name="Spang A."/>
            <person name="Saw J.H."/>
            <person name="Jorgensen S.L."/>
            <person name="Zaremba-Niedzwiedzka K."/>
            <person name="Martijn J."/>
            <person name="Lind A.E."/>
            <person name="van Eijk R."/>
            <person name="Schleper C."/>
            <person name="Guy L."/>
            <person name="Ettema T.J."/>
        </authorList>
    </citation>
    <scope>NUCLEOTIDE SEQUENCE</scope>
</reference>
<dbReference type="EMBL" id="LAZR01002816">
    <property type="protein sequence ID" value="KKN25261.1"/>
    <property type="molecule type" value="Genomic_DNA"/>
</dbReference>
<name>A0A0F9RJY6_9ZZZZ</name>
<gene>
    <name evidence="2" type="ORF">LCGC14_0886630</name>
</gene>
<feature type="compositionally biased region" description="Basic and acidic residues" evidence="1">
    <location>
        <begin position="8"/>
        <end position="21"/>
    </location>
</feature>
<dbReference type="AlphaFoldDB" id="A0A0F9RJY6"/>
<evidence type="ECO:0000256" key="1">
    <source>
        <dbReference type="SAM" id="MobiDB-lite"/>
    </source>
</evidence>
<proteinExistence type="predicted"/>
<sequence length="48" mass="5656">MSFFDQDQDQKEEQNRADKFGDYTSDACPNCQRHRVMIGVDNDDKSRN</sequence>
<comment type="caution">
    <text evidence="2">The sequence shown here is derived from an EMBL/GenBank/DDBJ whole genome shotgun (WGS) entry which is preliminary data.</text>
</comment>
<evidence type="ECO:0000313" key="2">
    <source>
        <dbReference type="EMBL" id="KKN25261.1"/>
    </source>
</evidence>
<protein>
    <submittedName>
        <fullName evidence="2">Uncharacterized protein</fullName>
    </submittedName>
</protein>